<dbReference type="KEGG" id="vbh:CMV30_19015"/>
<protein>
    <submittedName>
        <fullName evidence="1">Uncharacterized protein</fullName>
    </submittedName>
</protein>
<sequence length="286" mass="32163">MLNLIERFSEKNRVRDTKFFRVKFKRSVMVPDDFGAMTASTVDEVRDVPESVAASAGDAAEILGEVIGGRLIERRRRIDPTIGVPPPLPVPENFKALPSVFADLFTSLEKLRLLKARKDACAAFLKSVSVMDPEHRHYDRKLENVAAELEAFDLDKVAKLQLTVSTLTINATEEANQLRAEVEALAFEMFSLRAHGLGLEKWQLERAFPGSAVHVRYIREKLGLTNLRQAFIGSRMHPYIDLGLTQTAWYYERATAFKAECEKLLAEVKKELAAVKKTFAKELVAA</sequence>
<organism evidence="1 2">
    <name type="scientific">Nibricoccus aquaticus</name>
    <dbReference type="NCBI Taxonomy" id="2576891"/>
    <lineage>
        <taxon>Bacteria</taxon>
        <taxon>Pseudomonadati</taxon>
        <taxon>Verrucomicrobiota</taxon>
        <taxon>Opitutia</taxon>
        <taxon>Opitutales</taxon>
        <taxon>Opitutaceae</taxon>
        <taxon>Nibricoccus</taxon>
    </lineage>
</organism>
<gene>
    <name evidence="1" type="ORF">CMV30_19015</name>
</gene>
<dbReference type="EMBL" id="CP023344">
    <property type="protein sequence ID" value="ATC65869.1"/>
    <property type="molecule type" value="Genomic_DNA"/>
</dbReference>
<evidence type="ECO:0000313" key="2">
    <source>
        <dbReference type="Proteomes" id="UP000217265"/>
    </source>
</evidence>
<accession>A0A290QB24</accession>
<dbReference type="Proteomes" id="UP000217265">
    <property type="component" value="Chromosome"/>
</dbReference>
<dbReference type="AlphaFoldDB" id="A0A290QB24"/>
<name>A0A290QB24_9BACT</name>
<reference evidence="1 2" key="1">
    <citation type="submission" date="2017-09" db="EMBL/GenBank/DDBJ databases">
        <title>Complete genome sequence of Verrucomicrobial strain HZ-65, isolated from freshwater.</title>
        <authorList>
            <person name="Choi A."/>
        </authorList>
    </citation>
    <scope>NUCLEOTIDE SEQUENCE [LARGE SCALE GENOMIC DNA]</scope>
    <source>
        <strain evidence="1 2">HZ-65</strain>
    </source>
</reference>
<dbReference type="RefSeq" id="WP_096057498.1">
    <property type="nucleotide sequence ID" value="NZ_CP023344.1"/>
</dbReference>
<evidence type="ECO:0000313" key="1">
    <source>
        <dbReference type="EMBL" id="ATC65869.1"/>
    </source>
</evidence>
<proteinExistence type="predicted"/>
<keyword evidence="2" id="KW-1185">Reference proteome</keyword>